<accession>A0A517NY24</accession>
<dbReference type="InterPro" id="IPR008271">
    <property type="entry name" value="Ser/Thr_kinase_AS"/>
</dbReference>
<evidence type="ECO:0000313" key="9">
    <source>
        <dbReference type="EMBL" id="QDT12009.1"/>
    </source>
</evidence>
<dbReference type="OrthoDB" id="5476445at2"/>
<feature type="region of interest" description="Disordered" evidence="7">
    <location>
        <begin position="1"/>
        <end position="35"/>
    </location>
</feature>
<dbReference type="RefSeq" id="WP_145419750.1">
    <property type="nucleotide sequence ID" value="NZ_CP036526.1"/>
</dbReference>
<organism evidence="9 10">
    <name type="scientific">Stieleria marina</name>
    <dbReference type="NCBI Taxonomy" id="1930275"/>
    <lineage>
        <taxon>Bacteria</taxon>
        <taxon>Pseudomonadati</taxon>
        <taxon>Planctomycetota</taxon>
        <taxon>Planctomycetia</taxon>
        <taxon>Pirellulales</taxon>
        <taxon>Pirellulaceae</taxon>
        <taxon>Stieleria</taxon>
    </lineage>
</organism>
<dbReference type="InterPro" id="IPR000719">
    <property type="entry name" value="Prot_kinase_dom"/>
</dbReference>
<evidence type="ECO:0000256" key="2">
    <source>
        <dbReference type="ARBA" id="ARBA00022741"/>
    </source>
</evidence>
<keyword evidence="2 6" id="KW-0547">Nucleotide-binding</keyword>
<feature type="domain" description="Protein kinase" evidence="8">
    <location>
        <begin position="54"/>
        <end position="329"/>
    </location>
</feature>
<evidence type="ECO:0000256" key="7">
    <source>
        <dbReference type="SAM" id="MobiDB-lite"/>
    </source>
</evidence>
<dbReference type="GO" id="GO:0004674">
    <property type="term" value="F:protein serine/threonine kinase activity"/>
    <property type="evidence" value="ECO:0007669"/>
    <property type="project" value="UniProtKB-EC"/>
</dbReference>
<dbReference type="PANTHER" id="PTHR11042">
    <property type="entry name" value="EUKARYOTIC TRANSLATION INITIATION FACTOR 2-ALPHA KINASE EIF2-ALPHA KINASE -RELATED"/>
    <property type="match status" value="1"/>
</dbReference>
<feature type="region of interest" description="Disordered" evidence="7">
    <location>
        <begin position="700"/>
        <end position="727"/>
    </location>
</feature>
<evidence type="ECO:0000256" key="1">
    <source>
        <dbReference type="ARBA" id="ARBA00022679"/>
    </source>
</evidence>
<feature type="compositionally biased region" description="Basic and acidic residues" evidence="7">
    <location>
        <begin position="21"/>
        <end position="35"/>
    </location>
</feature>
<keyword evidence="1 9" id="KW-0808">Transferase</keyword>
<evidence type="ECO:0000256" key="4">
    <source>
        <dbReference type="ARBA" id="ARBA00022840"/>
    </source>
</evidence>
<dbReference type="SMART" id="SM00220">
    <property type="entry name" value="S_TKc"/>
    <property type="match status" value="1"/>
</dbReference>
<dbReference type="SUPFAM" id="SSF52540">
    <property type="entry name" value="P-loop containing nucleoside triphosphate hydrolases"/>
    <property type="match status" value="1"/>
</dbReference>
<dbReference type="InterPro" id="IPR027417">
    <property type="entry name" value="P-loop_NTPase"/>
</dbReference>
<dbReference type="EMBL" id="CP036526">
    <property type="protein sequence ID" value="QDT12009.1"/>
    <property type="molecule type" value="Genomic_DNA"/>
</dbReference>
<feature type="compositionally biased region" description="Polar residues" evidence="7">
    <location>
        <begin position="700"/>
        <end position="712"/>
    </location>
</feature>
<dbReference type="PROSITE" id="PS00107">
    <property type="entry name" value="PROTEIN_KINASE_ATP"/>
    <property type="match status" value="1"/>
</dbReference>
<dbReference type="Gene3D" id="3.40.50.300">
    <property type="entry name" value="P-loop containing nucleotide triphosphate hydrolases"/>
    <property type="match status" value="1"/>
</dbReference>
<feature type="binding site" evidence="6">
    <location>
        <position position="83"/>
    </location>
    <ligand>
        <name>ATP</name>
        <dbReference type="ChEBI" id="CHEBI:30616"/>
    </ligand>
</feature>
<dbReference type="SUPFAM" id="SSF56112">
    <property type="entry name" value="Protein kinase-like (PK-like)"/>
    <property type="match status" value="1"/>
</dbReference>
<reference evidence="9 10" key="1">
    <citation type="submission" date="2019-02" db="EMBL/GenBank/DDBJ databases">
        <title>Deep-cultivation of Planctomycetes and their phenomic and genomic characterization uncovers novel biology.</title>
        <authorList>
            <person name="Wiegand S."/>
            <person name="Jogler M."/>
            <person name="Boedeker C."/>
            <person name="Pinto D."/>
            <person name="Vollmers J."/>
            <person name="Rivas-Marin E."/>
            <person name="Kohn T."/>
            <person name="Peeters S.H."/>
            <person name="Heuer A."/>
            <person name="Rast P."/>
            <person name="Oberbeckmann S."/>
            <person name="Bunk B."/>
            <person name="Jeske O."/>
            <person name="Meyerdierks A."/>
            <person name="Storesund J.E."/>
            <person name="Kallscheuer N."/>
            <person name="Luecker S."/>
            <person name="Lage O.M."/>
            <person name="Pohl T."/>
            <person name="Merkel B.J."/>
            <person name="Hornburger P."/>
            <person name="Mueller R.-W."/>
            <person name="Bruemmer F."/>
            <person name="Labrenz M."/>
            <person name="Spormann A.M."/>
            <person name="Op den Camp H."/>
            <person name="Overmann J."/>
            <person name="Amann R."/>
            <person name="Jetten M.S.M."/>
            <person name="Mascher T."/>
            <person name="Medema M.H."/>
            <person name="Devos D.P."/>
            <person name="Kaster A.-K."/>
            <person name="Ovreas L."/>
            <person name="Rohde M."/>
            <person name="Galperin M.Y."/>
            <person name="Jogler C."/>
        </authorList>
    </citation>
    <scope>NUCLEOTIDE SEQUENCE [LARGE SCALE GENOMIC DNA]</scope>
    <source>
        <strain evidence="9 10">K23_9</strain>
    </source>
</reference>
<dbReference type="GO" id="GO:0005524">
    <property type="term" value="F:ATP binding"/>
    <property type="evidence" value="ECO:0007669"/>
    <property type="project" value="UniProtKB-UniRule"/>
</dbReference>
<protein>
    <submittedName>
        <fullName evidence="9">Serine/threonine-protein kinase PknA</fullName>
        <ecNumber evidence="9">2.7.11.1</ecNumber>
    </submittedName>
</protein>
<dbReference type="InterPro" id="IPR050339">
    <property type="entry name" value="CC_SR_Kinase"/>
</dbReference>
<dbReference type="InterPro" id="IPR017441">
    <property type="entry name" value="Protein_kinase_ATP_BS"/>
</dbReference>
<dbReference type="PROSITE" id="PS00108">
    <property type="entry name" value="PROTEIN_KINASE_ST"/>
    <property type="match status" value="1"/>
</dbReference>
<dbReference type="CDD" id="cd14014">
    <property type="entry name" value="STKc_PknB_like"/>
    <property type="match status" value="1"/>
</dbReference>
<evidence type="ECO:0000313" key="10">
    <source>
        <dbReference type="Proteomes" id="UP000319817"/>
    </source>
</evidence>
<comment type="similarity">
    <text evidence="5">Belongs to the protein kinase superfamily. Ser/Thr protein kinase family. GCN2 subfamily.</text>
</comment>
<evidence type="ECO:0000259" key="8">
    <source>
        <dbReference type="PROSITE" id="PS50011"/>
    </source>
</evidence>
<evidence type="ECO:0000256" key="6">
    <source>
        <dbReference type="PROSITE-ProRule" id="PRU10141"/>
    </source>
</evidence>
<dbReference type="Pfam" id="PF13191">
    <property type="entry name" value="AAA_16"/>
    <property type="match status" value="1"/>
</dbReference>
<dbReference type="Pfam" id="PF00069">
    <property type="entry name" value="Pkinase"/>
    <property type="match status" value="1"/>
</dbReference>
<evidence type="ECO:0000256" key="5">
    <source>
        <dbReference type="ARBA" id="ARBA00037982"/>
    </source>
</evidence>
<dbReference type="InterPro" id="IPR011009">
    <property type="entry name" value="Kinase-like_dom_sf"/>
</dbReference>
<dbReference type="EC" id="2.7.11.1" evidence="9"/>
<keyword evidence="10" id="KW-1185">Reference proteome</keyword>
<dbReference type="Gene3D" id="1.10.510.10">
    <property type="entry name" value="Transferase(Phosphotransferase) domain 1"/>
    <property type="match status" value="1"/>
</dbReference>
<gene>
    <name evidence="9" type="primary">pknA_2</name>
    <name evidence="9" type="ORF">K239x_40170</name>
</gene>
<proteinExistence type="inferred from homology"/>
<name>A0A517NY24_9BACT</name>
<dbReference type="PROSITE" id="PS50011">
    <property type="entry name" value="PROTEIN_KINASE_DOM"/>
    <property type="match status" value="1"/>
</dbReference>
<feature type="compositionally biased region" description="Acidic residues" evidence="7">
    <location>
        <begin position="1"/>
        <end position="20"/>
    </location>
</feature>
<sequence length="1281" mass="141614">MIDDDDEDDLLLPDDDDGSDTDIRVQGDRDTHWSDDDHGKAALPFEVGQLCGEFHLEKLLGRGSSGCVFRALDTVSRRSCALKILIRPNQSDIRRDRIGFRRMMGMRHANLLRVDQLHRLGDYVALSMEEIHGMTLAKSRRRLRRLDQHIALSKLLSLTRDYAAGLAAMHSNGLLHRDIKPSNLMVDRNDVGKIIDYGLVGTFDAELDSQCYRDYIAGTLRYIAPEAYFDQHYTPAGEIFSLGLVILEFLHAITGRNKWARDKDDKSQDALLISSAVDELSGSIPEVLRDGVLEMLQVDARDRPTAMQVARLGMPIGKSTIYMGGQPLFGRETEFQQICDWIGEVYEGSSGRIHIHGDSGIGKTGLIDAVERHLKSLRWGQVFRARCRPRDSQPMQAFDQFADQIASRYISNDRHALHVDPVSAEILHQAFPVLKDVVKKSMRMQTAASGQDRADALSAAVKLSVQLRRVGPLILIVDDVQWADIDSCSVLDELQVAGGAMLGIITISRNKETIQQQEPCRVMKLNPLPNHVAIKMLLESAKRWSVTVNDAEIAELAEVAAGNPFRLSELADEFRPGGLLHLSASDADSALARLGNLDRLCQHRVMRLSDEARWLLPLIATADCAVSIDQLEKLTNLGDVIEIAVSELVNHRLVMDDATGGDCVSMIHDRVCDGVIAKLGPSECRTANLAWADFLRSENENAGNSTPKSSDPSAPVDGAGNEGSAGNDAGAVELRIESKQAGRIAGHLIDANRPSEAVPYAKLAAIESERSFAFSEAGTWHAKVASIDSESKAHHLREAARLFVAGDQPTLAANCHLELVDLSEGDEIKRSHEVEATKLLIGSGRFDQSRKLLDQLVVKLNLPKVDAKIQWLAVATRGLKMIRHNHFRRQSIRTGSSDSAMLASDVAERMDLASSLVRPMIFFNVPFATELFLEVAKHVQQHGSVSQQVGSMIASAAFACCDGGARRNRGQELLREIQSVAIDDGYRAAGDYWAAKTLVNVLSMDWQAVDATVLSAVKAYQSHPLSCRRQESEVQWLGIAAKWYTGEWEGFVSLCDTLVEDSKRRDDRLTHFLASSGFASASWLMQDDVDSLCDVSRVNDENFSHAGHVAELFQFATAIQMDLYKGDYQKAHETWLSFDLQLSKSHLSRLQLARVLASQFGALAAIHLLKENGDAKWEGIAKRCLGKLRSERLPCTDAISSLYAGIVCSLTQNPTQSRQHLVSARQLAREQGLAPIDLAASDQIKHLETGEWHGVLHHRMHSCSIANPEHFERIYTVKMTG</sequence>
<keyword evidence="4 6" id="KW-0067">ATP-binding</keyword>
<dbReference type="InterPro" id="IPR041664">
    <property type="entry name" value="AAA_16"/>
</dbReference>
<dbReference type="Gene3D" id="3.30.200.20">
    <property type="entry name" value="Phosphorylase Kinase, domain 1"/>
    <property type="match status" value="1"/>
</dbReference>
<dbReference type="GO" id="GO:0005737">
    <property type="term" value="C:cytoplasm"/>
    <property type="evidence" value="ECO:0007669"/>
    <property type="project" value="TreeGrafter"/>
</dbReference>
<keyword evidence="3 9" id="KW-0418">Kinase</keyword>
<dbReference type="Proteomes" id="UP000319817">
    <property type="component" value="Chromosome"/>
</dbReference>
<dbReference type="PANTHER" id="PTHR11042:SF190">
    <property type="entry name" value="MITOSIS INHIBITOR PROTEIN KINASE MIK1"/>
    <property type="match status" value="1"/>
</dbReference>
<evidence type="ECO:0000256" key="3">
    <source>
        <dbReference type="ARBA" id="ARBA00022777"/>
    </source>
</evidence>